<dbReference type="Gene3D" id="3.40.50.720">
    <property type="entry name" value="NAD(P)-binding Rossmann-like Domain"/>
    <property type="match status" value="1"/>
</dbReference>
<dbReference type="RefSeq" id="WP_029562173.1">
    <property type="nucleotide sequence ID" value="NZ_CP132343.1"/>
</dbReference>
<evidence type="ECO:0000256" key="4">
    <source>
        <dbReference type="ARBA" id="ARBA00023002"/>
    </source>
</evidence>
<dbReference type="GO" id="GO:0070401">
    <property type="term" value="F:NADP+ binding"/>
    <property type="evidence" value="ECO:0007669"/>
    <property type="project" value="InterPro"/>
</dbReference>
<dbReference type="Pfam" id="PF01118">
    <property type="entry name" value="Semialdhyde_dh"/>
    <property type="match status" value="1"/>
</dbReference>
<dbReference type="InterPro" id="IPR058924">
    <property type="entry name" value="AGPR_dimerisation_dom"/>
</dbReference>
<sequence>MNTPMYSIGIVGARGHTGAELIRLIAAHPQLRLAFLSSRELDGQRVDAHHDAYQGELRYENLDPEAVAAKRADVVVLALPNGKAAPYVAALDAAVAAGAPDPIVVDLSADYRFDPAWYYGLPELTRAGYAGQRRISNPGCYATAMQLAIAPLREQLAGPPQCFGVSGYSGAGTTPSDKNNPALLLDNLMPYALTDHMHEREVSAQLGVPVEFMPHVAPHFRGITMTVNLWLQQPLKLEAVQQLYRARYADEPLIEVVDEAPWVSRIAGRHGVQLGGFTLAPGNKRLVLVATLDNLLKGAATQAMQNLNLALGVDELTSIPRMDTPD</sequence>
<proteinExistence type="inferred from homology"/>
<comment type="subcellular location">
    <subcellularLocation>
        <location evidence="5">Cytoplasm</location>
    </subcellularLocation>
</comment>
<comment type="function">
    <text evidence="5">Catalyzes the NADPH-dependent reduction of N-acetyl-5-glutamyl phosphate to yield N-acetyl-L-glutamate 5-semialdehyde.</text>
</comment>
<gene>
    <name evidence="5" type="primary">argC</name>
    <name evidence="8" type="ORF">XsacCFBP4641_16325</name>
</gene>
<dbReference type="InterPro" id="IPR050085">
    <property type="entry name" value="AGPR"/>
</dbReference>
<evidence type="ECO:0000313" key="9">
    <source>
        <dbReference type="Proteomes" id="UP000247346"/>
    </source>
</evidence>
<dbReference type="PANTHER" id="PTHR32338">
    <property type="entry name" value="N-ACETYL-GAMMA-GLUTAMYL-PHOSPHATE REDUCTASE, CHLOROPLASTIC-RELATED-RELATED"/>
    <property type="match status" value="1"/>
</dbReference>
<protein>
    <recommendedName>
        <fullName evidence="5">N-acetyl-gamma-glutamyl-phosphate reductase</fullName>
        <shortName evidence="5">AGPR</shortName>
        <ecNumber evidence="5">1.2.1.38</ecNumber>
    </recommendedName>
    <alternativeName>
        <fullName evidence="5">N-acetyl-glutamate semialdehyde dehydrogenase</fullName>
        <shortName evidence="5">NAGSA dehydrogenase</shortName>
    </alternativeName>
</protein>
<evidence type="ECO:0000256" key="3">
    <source>
        <dbReference type="ARBA" id="ARBA00022857"/>
    </source>
</evidence>
<comment type="similarity">
    <text evidence="5">Belongs to the NAGSA dehydrogenase family. Type 1 subfamily.</text>
</comment>
<keyword evidence="2 5" id="KW-0028">Amino-acid biosynthesis</keyword>
<dbReference type="Proteomes" id="UP000247346">
    <property type="component" value="Unassembled WGS sequence"/>
</dbReference>
<comment type="catalytic activity">
    <reaction evidence="5">
        <text>N-acetyl-L-glutamate 5-semialdehyde + phosphate + NADP(+) = N-acetyl-L-glutamyl 5-phosphate + NADPH + H(+)</text>
        <dbReference type="Rhea" id="RHEA:21588"/>
        <dbReference type="ChEBI" id="CHEBI:15378"/>
        <dbReference type="ChEBI" id="CHEBI:29123"/>
        <dbReference type="ChEBI" id="CHEBI:43474"/>
        <dbReference type="ChEBI" id="CHEBI:57783"/>
        <dbReference type="ChEBI" id="CHEBI:57936"/>
        <dbReference type="ChEBI" id="CHEBI:58349"/>
        <dbReference type="EC" id="1.2.1.38"/>
    </reaction>
</comment>
<evidence type="ECO:0000313" key="8">
    <source>
        <dbReference type="EMBL" id="PPU80870.1"/>
    </source>
</evidence>
<comment type="pathway">
    <text evidence="5">Amino-acid biosynthesis; L-arginine biosynthesis; N(2)-acetyl-L-ornithine from L-glutamate: step 3/4.</text>
</comment>
<feature type="domain" description="Semialdehyde dehydrogenase NAD-binding" evidence="7">
    <location>
        <begin position="7"/>
        <end position="132"/>
    </location>
</feature>
<dbReference type="GO" id="GO:0051287">
    <property type="term" value="F:NAD binding"/>
    <property type="evidence" value="ECO:0007669"/>
    <property type="project" value="InterPro"/>
</dbReference>
<feature type="active site" evidence="5 6">
    <location>
        <position position="140"/>
    </location>
</feature>
<keyword evidence="4 5" id="KW-0560">Oxidoreductase</keyword>
<dbReference type="EC" id="1.2.1.38" evidence="5"/>
<dbReference type="SUPFAM" id="SSF55347">
    <property type="entry name" value="Glyceraldehyde-3-phosphate dehydrogenase-like, C-terminal domain"/>
    <property type="match status" value="1"/>
</dbReference>
<dbReference type="Pfam" id="PF22698">
    <property type="entry name" value="Semialdhyde_dhC_1"/>
    <property type="match status" value="1"/>
</dbReference>
<dbReference type="PROSITE" id="PS01224">
    <property type="entry name" value="ARGC"/>
    <property type="match status" value="1"/>
</dbReference>
<comment type="caution">
    <text evidence="8">The sequence shown here is derived from an EMBL/GenBank/DDBJ whole genome shotgun (WGS) entry which is preliminary data.</text>
</comment>
<keyword evidence="3 5" id="KW-0521">NADP</keyword>
<dbReference type="UniPathway" id="UPA00068">
    <property type="reaction ID" value="UER00108"/>
</dbReference>
<dbReference type="EMBL" id="MDEK01000016">
    <property type="protein sequence ID" value="PPU80870.1"/>
    <property type="molecule type" value="Genomic_DNA"/>
</dbReference>
<dbReference type="PANTHER" id="PTHR32338:SF10">
    <property type="entry name" value="N-ACETYL-GAMMA-GLUTAMYL-PHOSPHATE REDUCTASE, CHLOROPLASTIC-RELATED"/>
    <property type="match status" value="1"/>
</dbReference>
<evidence type="ECO:0000256" key="5">
    <source>
        <dbReference type="HAMAP-Rule" id="MF_00150"/>
    </source>
</evidence>
<reference evidence="8 9" key="1">
    <citation type="submission" date="2016-08" db="EMBL/GenBank/DDBJ databases">
        <authorList>
            <person name="Seilhamer J.J."/>
        </authorList>
    </citation>
    <scope>NUCLEOTIDE SEQUENCE [LARGE SCALE GENOMIC DNA]</scope>
    <source>
        <strain evidence="8 9">CFBP4641</strain>
    </source>
</reference>
<dbReference type="SMART" id="SM00859">
    <property type="entry name" value="Semialdhyde_dh"/>
    <property type="match status" value="1"/>
</dbReference>
<dbReference type="InterPro" id="IPR000706">
    <property type="entry name" value="AGPR_type-1"/>
</dbReference>
<keyword evidence="5" id="KW-0963">Cytoplasm</keyword>
<dbReference type="GeneID" id="93878650"/>
<dbReference type="InterPro" id="IPR023013">
    <property type="entry name" value="AGPR_AS"/>
</dbReference>
<dbReference type="CDD" id="cd24149">
    <property type="entry name" value="AGPR_N_ARG5_6_like"/>
    <property type="match status" value="1"/>
</dbReference>
<evidence type="ECO:0000256" key="6">
    <source>
        <dbReference type="PROSITE-ProRule" id="PRU10010"/>
    </source>
</evidence>
<name>A0A2P5Z0K6_9XANT</name>
<dbReference type="GO" id="GO:0006526">
    <property type="term" value="P:L-arginine biosynthetic process"/>
    <property type="evidence" value="ECO:0007669"/>
    <property type="project" value="UniProtKB-UniRule"/>
</dbReference>
<organism evidence="8 9">
    <name type="scientific">Xanthomonas sacchari</name>
    <dbReference type="NCBI Taxonomy" id="56458"/>
    <lineage>
        <taxon>Bacteria</taxon>
        <taxon>Pseudomonadati</taxon>
        <taxon>Pseudomonadota</taxon>
        <taxon>Gammaproteobacteria</taxon>
        <taxon>Lysobacterales</taxon>
        <taxon>Lysobacteraceae</taxon>
        <taxon>Xanthomonas</taxon>
    </lineage>
</organism>
<dbReference type="GO" id="GO:0003942">
    <property type="term" value="F:N-acetyl-gamma-glutamyl-phosphate reductase activity"/>
    <property type="evidence" value="ECO:0007669"/>
    <property type="project" value="UniProtKB-UniRule"/>
</dbReference>
<dbReference type="InterPro" id="IPR036291">
    <property type="entry name" value="NAD(P)-bd_dom_sf"/>
</dbReference>
<dbReference type="InterPro" id="IPR000534">
    <property type="entry name" value="Semialdehyde_DH_NAD-bd"/>
</dbReference>
<evidence type="ECO:0000256" key="2">
    <source>
        <dbReference type="ARBA" id="ARBA00022605"/>
    </source>
</evidence>
<dbReference type="GO" id="GO:0005737">
    <property type="term" value="C:cytoplasm"/>
    <property type="evidence" value="ECO:0007669"/>
    <property type="project" value="UniProtKB-SubCell"/>
</dbReference>
<dbReference type="SUPFAM" id="SSF51735">
    <property type="entry name" value="NAD(P)-binding Rossmann-fold domains"/>
    <property type="match status" value="1"/>
</dbReference>
<evidence type="ECO:0000256" key="1">
    <source>
        <dbReference type="ARBA" id="ARBA00022571"/>
    </source>
</evidence>
<dbReference type="NCBIfam" id="TIGR01850">
    <property type="entry name" value="argC"/>
    <property type="match status" value="1"/>
</dbReference>
<keyword evidence="1 5" id="KW-0055">Arginine biosynthesis</keyword>
<dbReference type="CDD" id="cd23936">
    <property type="entry name" value="AGPR_C_ARG5_6_like"/>
    <property type="match status" value="1"/>
</dbReference>
<dbReference type="HAMAP" id="MF_00150">
    <property type="entry name" value="ArgC_type1"/>
    <property type="match status" value="1"/>
</dbReference>
<evidence type="ECO:0000259" key="7">
    <source>
        <dbReference type="SMART" id="SM00859"/>
    </source>
</evidence>
<dbReference type="Gene3D" id="3.30.360.10">
    <property type="entry name" value="Dihydrodipicolinate Reductase, domain 2"/>
    <property type="match status" value="1"/>
</dbReference>
<dbReference type="AlphaFoldDB" id="A0A2P5Z0K6"/>
<accession>A0A2P5Z0K6</accession>
<dbReference type="OrthoDB" id="9801289at2"/>